<dbReference type="InterPro" id="IPR009061">
    <property type="entry name" value="DNA-bd_dom_put_sf"/>
</dbReference>
<dbReference type="Pfam" id="PF12728">
    <property type="entry name" value="HTH_17"/>
    <property type="match status" value="1"/>
</dbReference>
<accession>A0ABM9W2K8</accession>
<dbReference type="EMBL" id="FCOW01000008">
    <property type="protein sequence ID" value="CVK19192.1"/>
    <property type="molecule type" value="Genomic_DNA"/>
</dbReference>
<dbReference type="Gene3D" id="1.10.10.10">
    <property type="entry name" value="Winged helix-like DNA-binding domain superfamily/Winged helix DNA-binding domain"/>
    <property type="match status" value="1"/>
</dbReference>
<name>A0ABM9W2K8_9FIRM</name>
<feature type="domain" description="Helix-turn-helix" evidence="1">
    <location>
        <begin position="10"/>
        <end position="55"/>
    </location>
</feature>
<sequence>MTVAKVLNEREIAAELGLKPATVRRLRVQLGLPHFRTAGRIFYRLESVLAWMDKQEHTCQTEPESETGTLRRVK</sequence>
<evidence type="ECO:0000313" key="2">
    <source>
        <dbReference type="EMBL" id="CVK19192.1"/>
    </source>
</evidence>
<dbReference type="Proteomes" id="UP000245702">
    <property type="component" value="Unassembled WGS sequence"/>
</dbReference>
<keyword evidence="3" id="KW-1185">Reference proteome</keyword>
<proteinExistence type="predicted"/>
<protein>
    <submittedName>
        <fullName evidence="2">Helix-turn-helix domain protein</fullName>
    </submittedName>
</protein>
<dbReference type="RefSeq" id="WP_075756231.1">
    <property type="nucleotide sequence ID" value="NZ_CP146991.1"/>
</dbReference>
<reference evidence="2 3" key="1">
    <citation type="submission" date="2016-01" db="EMBL/GenBank/DDBJ databases">
        <authorList>
            <person name="Brown R."/>
        </authorList>
    </citation>
    <scope>NUCLEOTIDE SEQUENCE [LARGE SCALE GENOMIC DNA]</scope>
    <source>
        <strain evidence="2">Sporomusa sphaeroides DSM 2875</strain>
    </source>
</reference>
<dbReference type="SUPFAM" id="SSF46955">
    <property type="entry name" value="Putative DNA-binding domain"/>
    <property type="match status" value="1"/>
</dbReference>
<dbReference type="InterPro" id="IPR041657">
    <property type="entry name" value="HTH_17"/>
</dbReference>
<comment type="caution">
    <text evidence="2">The sequence shown here is derived from an EMBL/GenBank/DDBJ whole genome shotgun (WGS) entry which is preliminary data.</text>
</comment>
<evidence type="ECO:0000259" key="1">
    <source>
        <dbReference type="Pfam" id="PF12728"/>
    </source>
</evidence>
<organism evidence="2 3">
    <name type="scientific">Sporomusa sphaeroides DSM 2875</name>
    <dbReference type="NCBI Taxonomy" id="1337886"/>
    <lineage>
        <taxon>Bacteria</taxon>
        <taxon>Bacillati</taxon>
        <taxon>Bacillota</taxon>
        <taxon>Negativicutes</taxon>
        <taxon>Selenomonadales</taxon>
        <taxon>Sporomusaceae</taxon>
        <taxon>Sporomusa</taxon>
    </lineage>
</organism>
<dbReference type="InterPro" id="IPR036388">
    <property type="entry name" value="WH-like_DNA-bd_sf"/>
</dbReference>
<gene>
    <name evidence="2" type="ORF">SSPH_01841</name>
</gene>
<evidence type="ECO:0000313" key="3">
    <source>
        <dbReference type="Proteomes" id="UP000245702"/>
    </source>
</evidence>